<keyword evidence="2" id="KW-1185">Reference proteome</keyword>
<dbReference type="EMBL" id="CP069035">
    <property type="protein sequence ID" value="QRD02052.1"/>
    <property type="molecule type" value="Genomic_DNA"/>
</dbReference>
<dbReference type="OrthoDB" id="4424523at2759"/>
<gene>
    <name evidence="1" type="ORF">JI435_440110</name>
</gene>
<name>A0A7U2FB93_PHANO</name>
<evidence type="ECO:0000313" key="2">
    <source>
        <dbReference type="Proteomes" id="UP000663193"/>
    </source>
</evidence>
<sequence>MLIRHLSLWQSTQTSSNDDCSRLFAPSCNCQRIQGFFDHKTSSHKSPVGHQCAMSPAAALENAEVVRKLQELASSEPSYPKQYQDIEDSLAHPYLRPDTKRGFVIVHARALSRERFEDTEVRTLDGLASTSRDNHDRGRSNTRRCRHTSNYMITAATSTPHLANTRLRTTQRTTQRTTHLAIIVQAGTAIVDRGDDLGGNSCVDNISNAT</sequence>
<organism evidence="1 2">
    <name type="scientific">Phaeosphaeria nodorum (strain SN15 / ATCC MYA-4574 / FGSC 10173)</name>
    <name type="common">Glume blotch fungus</name>
    <name type="synonym">Parastagonospora nodorum</name>
    <dbReference type="NCBI Taxonomy" id="321614"/>
    <lineage>
        <taxon>Eukaryota</taxon>
        <taxon>Fungi</taxon>
        <taxon>Dikarya</taxon>
        <taxon>Ascomycota</taxon>
        <taxon>Pezizomycotina</taxon>
        <taxon>Dothideomycetes</taxon>
        <taxon>Pleosporomycetidae</taxon>
        <taxon>Pleosporales</taxon>
        <taxon>Pleosporineae</taxon>
        <taxon>Phaeosphaeriaceae</taxon>
        <taxon>Parastagonospora</taxon>
    </lineage>
</organism>
<dbReference type="AlphaFoldDB" id="A0A7U2FB93"/>
<proteinExistence type="predicted"/>
<evidence type="ECO:0000313" key="1">
    <source>
        <dbReference type="EMBL" id="QRD02052.1"/>
    </source>
</evidence>
<accession>A0A7U2FB93</accession>
<dbReference type="VEuPathDB" id="FungiDB:JI435_440110"/>
<protein>
    <submittedName>
        <fullName evidence="1">Uncharacterized protein</fullName>
    </submittedName>
</protein>
<dbReference type="Proteomes" id="UP000663193">
    <property type="component" value="Chromosome 13"/>
</dbReference>
<reference evidence="2" key="1">
    <citation type="journal article" date="2021" name="BMC Genomics">
        <title>Chromosome-level genome assembly and manually-curated proteome of model necrotroph Parastagonospora nodorum Sn15 reveals a genome-wide trove of candidate effector homologs, and redundancy of virulence-related functions within an accessory chromosome.</title>
        <authorList>
            <person name="Bertazzoni S."/>
            <person name="Jones D.A.B."/>
            <person name="Phan H.T."/>
            <person name="Tan K.-C."/>
            <person name="Hane J.K."/>
        </authorList>
    </citation>
    <scope>NUCLEOTIDE SEQUENCE [LARGE SCALE GENOMIC DNA]</scope>
    <source>
        <strain evidence="2">SN15 / ATCC MYA-4574 / FGSC 10173)</strain>
    </source>
</reference>